<name>A0A517M0K3_9BACT</name>
<dbReference type="PANTHER" id="PTHR30386:SF18">
    <property type="entry name" value="INNER MEMBRANE PROTEIN YIAV-RELATED"/>
    <property type="match status" value="1"/>
</dbReference>
<dbReference type="Gene3D" id="2.40.50.100">
    <property type="match status" value="1"/>
</dbReference>
<keyword evidence="2" id="KW-0472">Membrane</keyword>
<evidence type="ECO:0000259" key="3">
    <source>
        <dbReference type="Pfam" id="PF25917"/>
    </source>
</evidence>
<evidence type="ECO:0000313" key="5">
    <source>
        <dbReference type="Proteomes" id="UP000319557"/>
    </source>
</evidence>
<feature type="coiled-coil region" evidence="1">
    <location>
        <begin position="104"/>
        <end position="251"/>
    </location>
</feature>
<keyword evidence="5" id="KW-1185">Reference proteome</keyword>
<sequence>MIELILGTYGAACWLIFKKFKLVPITTYTVCTAVLGGMVMLIGLLILLSVCHPVSHDGRFYSTVTQIVPQVRGKVISVPVKTNAPLKAGDVLFRIDPKPYQLEVDRLEALLAGMNAKVSQLDARLASAEAATEVARSNLLVSESDYDRQARISLDISQTQIEQTQTRLELAKANLQRSQELAESGAASQRELDSDQARVDALEAELLQAKSAEQKAQETLNSGSNRLKAARDELKRAEAQEQEARVALEAESDGVNPDVRQAMAALELKRWELEQTVVRAPSDGYVTQVTLRAGQMATPFSRASSMLFIPNEKQMLVARYPQNAIAGIEPGMDAELAFQAYPGRIFPAKVEFVFDIIPEGQFVGTGGLQGGPDASVGDDIPVKFVFGEEVEELNLPTGAHVSIAVYTHNFHALAIVRKVILRIKSWENYVFFMKNFDMVH</sequence>
<dbReference type="Gene3D" id="1.10.287.470">
    <property type="entry name" value="Helix hairpin bin"/>
    <property type="match status" value="2"/>
</dbReference>
<dbReference type="AlphaFoldDB" id="A0A517M0K3"/>
<accession>A0A517M0K3</accession>
<feature type="transmembrane region" description="Helical" evidence="2">
    <location>
        <begin position="25"/>
        <end position="50"/>
    </location>
</feature>
<dbReference type="Gene3D" id="2.40.30.170">
    <property type="match status" value="1"/>
</dbReference>
<protein>
    <submittedName>
        <fullName evidence="4">Inner membrane protein YiaV</fullName>
    </submittedName>
</protein>
<dbReference type="KEGG" id="ruv:EC9_25940"/>
<evidence type="ECO:0000256" key="1">
    <source>
        <dbReference type="SAM" id="Coils"/>
    </source>
</evidence>
<keyword evidence="1" id="KW-0175">Coiled coil</keyword>
<proteinExistence type="predicted"/>
<feature type="domain" description="Multidrug resistance protein MdtA-like barrel-sandwich hybrid" evidence="3">
    <location>
        <begin position="65"/>
        <end position="298"/>
    </location>
</feature>
<evidence type="ECO:0000313" key="4">
    <source>
        <dbReference type="EMBL" id="QDS88404.1"/>
    </source>
</evidence>
<organism evidence="4 5">
    <name type="scientific">Rosistilla ulvae</name>
    <dbReference type="NCBI Taxonomy" id="1930277"/>
    <lineage>
        <taxon>Bacteria</taxon>
        <taxon>Pseudomonadati</taxon>
        <taxon>Planctomycetota</taxon>
        <taxon>Planctomycetia</taxon>
        <taxon>Pirellulales</taxon>
        <taxon>Pirellulaceae</taxon>
        <taxon>Rosistilla</taxon>
    </lineage>
</organism>
<dbReference type="PANTHER" id="PTHR30386">
    <property type="entry name" value="MEMBRANE FUSION SUBUNIT OF EMRAB-TOLC MULTIDRUG EFFLUX PUMP"/>
    <property type="match status" value="1"/>
</dbReference>
<dbReference type="SUPFAM" id="SSF111369">
    <property type="entry name" value="HlyD-like secretion proteins"/>
    <property type="match status" value="3"/>
</dbReference>
<keyword evidence="2" id="KW-0812">Transmembrane</keyword>
<dbReference type="Pfam" id="PF25917">
    <property type="entry name" value="BSH_RND"/>
    <property type="match status" value="1"/>
</dbReference>
<evidence type="ECO:0000256" key="2">
    <source>
        <dbReference type="SAM" id="Phobius"/>
    </source>
</evidence>
<dbReference type="InterPro" id="IPR050739">
    <property type="entry name" value="MFP"/>
</dbReference>
<gene>
    <name evidence="4" type="primary">yiaV_1</name>
    <name evidence="4" type="ORF">EC9_25940</name>
</gene>
<keyword evidence="2" id="KW-1133">Transmembrane helix</keyword>
<dbReference type="InterPro" id="IPR058625">
    <property type="entry name" value="MdtA-like_BSH"/>
</dbReference>
<dbReference type="Proteomes" id="UP000319557">
    <property type="component" value="Chromosome"/>
</dbReference>
<reference evidence="4 5" key="1">
    <citation type="submission" date="2019-02" db="EMBL/GenBank/DDBJ databases">
        <title>Deep-cultivation of Planctomycetes and their phenomic and genomic characterization uncovers novel biology.</title>
        <authorList>
            <person name="Wiegand S."/>
            <person name="Jogler M."/>
            <person name="Boedeker C."/>
            <person name="Pinto D."/>
            <person name="Vollmers J."/>
            <person name="Rivas-Marin E."/>
            <person name="Kohn T."/>
            <person name="Peeters S.H."/>
            <person name="Heuer A."/>
            <person name="Rast P."/>
            <person name="Oberbeckmann S."/>
            <person name="Bunk B."/>
            <person name="Jeske O."/>
            <person name="Meyerdierks A."/>
            <person name="Storesund J.E."/>
            <person name="Kallscheuer N."/>
            <person name="Luecker S."/>
            <person name="Lage O.M."/>
            <person name="Pohl T."/>
            <person name="Merkel B.J."/>
            <person name="Hornburger P."/>
            <person name="Mueller R.-W."/>
            <person name="Bruemmer F."/>
            <person name="Labrenz M."/>
            <person name="Spormann A.M."/>
            <person name="Op den Camp H."/>
            <person name="Overmann J."/>
            <person name="Amann R."/>
            <person name="Jetten M.S.M."/>
            <person name="Mascher T."/>
            <person name="Medema M.H."/>
            <person name="Devos D.P."/>
            <person name="Kaster A.-K."/>
            <person name="Ovreas L."/>
            <person name="Rohde M."/>
            <person name="Galperin M.Y."/>
            <person name="Jogler C."/>
        </authorList>
    </citation>
    <scope>NUCLEOTIDE SEQUENCE [LARGE SCALE GENOMIC DNA]</scope>
    <source>
        <strain evidence="4 5">EC9</strain>
    </source>
</reference>
<dbReference type="RefSeq" id="WP_145345613.1">
    <property type="nucleotide sequence ID" value="NZ_CP036261.1"/>
</dbReference>
<dbReference type="EMBL" id="CP036261">
    <property type="protein sequence ID" value="QDS88404.1"/>
    <property type="molecule type" value="Genomic_DNA"/>
</dbReference>
<dbReference type="OrthoDB" id="286173at2"/>